<feature type="region of interest" description="Disordered" evidence="1">
    <location>
        <begin position="65"/>
        <end position="84"/>
    </location>
</feature>
<reference evidence="2 3" key="1">
    <citation type="submission" date="2015-09" db="EMBL/GenBank/DDBJ databases">
        <title>Atta colombica WGS genome.</title>
        <authorList>
            <person name="Nygaard S."/>
            <person name="Hu H."/>
            <person name="Boomsma J."/>
            <person name="Zhang G."/>
        </authorList>
    </citation>
    <scope>NUCLEOTIDE SEQUENCE [LARGE SCALE GENOMIC DNA]</scope>
    <source>
        <strain evidence="2">Treedump-2</strain>
        <tissue evidence="2">Whole body</tissue>
    </source>
</reference>
<gene>
    <name evidence="2" type="ORF">ALC53_08932</name>
</gene>
<sequence length="151" mass="17119">MSDFESAFVVRIGGDSQHPARWRLTPSSLIRSTRAGERLMKAAGSYSSRLVENPFGIRWKRGSVETGTVKRGPRSRKRKTRNKRLKFRVAASSSVTVAARILLDIPRVVRMRSSECRARKPRRMAPRVWVVRKGQGPRGIEVEDEDDEQSG</sequence>
<name>A0A151I2I8_9HYME</name>
<feature type="compositionally biased region" description="Basic residues" evidence="1">
    <location>
        <begin position="71"/>
        <end position="84"/>
    </location>
</feature>
<dbReference type="EMBL" id="KQ976560">
    <property type="protein sequence ID" value="KYM80594.1"/>
    <property type="molecule type" value="Genomic_DNA"/>
</dbReference>
<evidence type="ECO:0000313" key="2">
    <source>
        <dbReference type="EMBL" id="KYM80594.1"/>
    </source>
</evidence>
<evidence type="ECO:0000256" key="1">
    <source>
        <dbReference type="SAM" id="MobiDB-lite"/>
    </source>
</evidence>
<dbReference type="Proteomes" id="UP000078540">
    <property type="component" value="Unassembled WGS sequence"/>
</dbReference>
<accession>A0A151I2I8</accession>
<proteinExistence type="predicted"/>
<protein>
    <submittedName>
        <fullName evidence="2">Uncharacterized protein</fullName>
    </submittedName>
</protein>
<organism evidence="2 3">
    <name type="scientific">Atta colombica</name>
    <dbReference type="NCBI Taxonomy" id="520822"/>
    <lineage>
        <taxon>Eukaryota</taxon>
        <taxon>Metazoa</taxon>
        <taxon>Ecdysozoa</taxon>
        <taxon>Arthropoda</taxon>
        <taxon>Hexapoda</taxon>
        <taxon>Insecta</taxon>
        <taxon>Pterygota</taxon>
        <taxon>Neoptera</taxon>
        <taxon>Endopterygota</taxon>
        <taxon>Hymenoptera</taxon>
        <taxon>Apocrita</taxon>
        <taxon>Aculeata</taxon>
        <taxon>Formicoidea</taxon>
        <taxon>Formicidae</taxon>
        <taxon>Myrmicinae</taxon>
        <taxon>Atta</taxon>
    </lineage>
</organism>
<dbReference type="AlphaFoldDB" id="A0A151I2I8"/>
<evidence type="ECO:0000313" key="3">
    <source>
        <dbReference type="Proteomes" id="UP000078540"/>
    </source>
</evidence>
<keyword evidence="3" id="KW-1185">Reference proteome</keyword>